<feature type="domain" description="DNA replication/recombination mediator RecO N-terminal" evidence="1">
    <location>
        <begin position="11"/>
        <end position="72"/>
    </location>
</feature>
<dbReference type="AlphaFoldDB" id="A0A2M6WJ35"/>
<accession>A0A2M6WJ35</accession>
<evidence type="ECO:0000313" key="2">
    <source>
        <dbReference type="EMBL" id="PIT92818.1"/>
    </source>
</evidence>
<sequence length="185" mass="21419">MNLFLCYDEQMQEYITEALVLDKEEKGELDELVTLFTPHLGKVVAKIMSGKKITSKLSGHLEPGYHTHVRLIQKNAIHIGDALKRAMHTRDMSILRLVKAMTYEHHSDPDLWRALKEKSDGKKLLTIFGFDAESAMCYICNVREPAYFVFQDAMYCCNQCFPGTLSLNEYYKLPLSEKKENRYTK</sequence>
<gene>
    <name evidence="2" type="ORF">COU08_00340</name>
</gene>
<evidence type="ECO:0000313" key="3">
    <source>
        <dbReference type="Proteomes" id="UP000228635"/>
    </source>
</evidence>
<organism evidence="2 3">
    <name type="scientific">Candidatus Harrisonbacteria bacterium CG10_big_fil_rev_8_21_14_0_10_42_17</name>
    <dbReference type="NCBI Taxonomy" id="1974584"/>
    <lineage>
        <taxon>Bacteria</taxon>
        <taxon>Candidatus Harrisoniibacteriota</taxon>
    </lineage>
</organism>
<dbReference type="Gene3D" id="2.40.50.140">
    <property type="entry name" value="Nucleic acid-binding proteins"/>
    <property type="match status" value="1"/>
</dbReference>
<dbReference type="EMBL" id="PFBA01000006">
    <property type="protein sequence ID" value="PIT92818.1"/>
    <property type="molecule type" value="Genomic_DNA"/>
</dbReference>
<reference evidence="3" key="1">
    <citation type="submission" date="2017-09" db="EMBL/GenBank/DDBJ databases">
        <title>Depth-based differentiation of microbial function through sediment-hosted aquifers and enrichment of novel symbionts in the deep terrestrial subsurface.</title>
        <authorList>
            <person name="Probst A.J."/>
            <person name="Ladd B."/>
            <person name="Jarett J.K."/>
            <person name="Geller-Mcgrath D.E."/>
            <person name="Sieber C.M.K."/>
            <person name="Emerson J.B."/>
            <person name="Anantharaman K."/>
            <person name="Thomas B.C."/>
            <person name="Malmstrom R."/>
            <person name="Stieglmeier M."/>
            <person name="Klingl A."/>
            <person name="Woyke T."/>
            <person name="Ryan C.M."/>
            <person name="Banfield J.F."/>
        </authorList>
    </citation>
    <scope>NUCLEOTIDE SEQUENCE [LARGE SCALE GENOMIC DNA]</scope>
</reference>
<protein>
    <recommendedName>
        <fullName evidence="1">DNA replication/recombination mediator RecO N-terminal domain-containing protein</fullName>
    </recommendedName>
</protein>
<evidence type="ECO:0000259" key="1">
    <source>
        <dbReference type="Pfam" id="PF11967"/>
    </source>
</evidence>
<proteinExistence type="predicted"/>
<name>A0A2M6WJ35_9BACT</name>
<dbReference type="Proteomes" id="UP000228635">
    <property type="component" value="Unassembled WGS sequence"/>
</dbReference>
<dbReference type="SUPFAM" id="SSF50249">
    <property type="entry name" value="Nucleic acid-binding proteins"/>
    <property type="match status" value="1"/>
</dbReference>
<dbReference type="InterPro" id="IPR012340">
    <property type="entry name" value="NA-bd_OB-fold"/>
</dbReference>
<dbReference type="InterPro" id="IPR022572">
    <property type="entry name" value="DNA_rep/recomb_RecO_N"/>
</dbReference>
<comment type="caution">
    <text evidence="2">The sequence shown here is derived from an EMBL/GenBank/DDBJ whole genome shotgun (WGS) entry which is preliminary data.</text>
</comment>
<dbReference type="Pfam" id="PF11967">
    <property type="entry name" value="RecO_N"/>
    <property type="match status" value="1"/>
</dbReference>